<evidence type="ECO:0000256" key="7">
    <source>
        <dbReference type="HAMAP-Rule" id="MF_01147"/>
    </source>
</evidence>
<feature type="transmembrane region" description="Helical" evidence="7">
    <location>
        <begin position="189"/>
        <end position="206"/>
    </location>
</feature>
<feature type="transmembrane region" description="Helical" evidence="7">
    <location>
        <begin position="218"/>
        <end position="237"/>
    </location>
</feature>
<keyword evidence="9" id="KW-1185">Reference proteome</keyword>
<comment type="pathway">
    <text evidence="7">Protein modification; lipoprotein biosynthesis (diacylglyceryl transfer).</text>
</comment>
<dbReference type="Proteomes" id="UP001158045">
    <property type="component" value="Unassembled WGS sequence"/>
</dbReference>
<comment type="similarity">
    <text evidence="1 7">Belongs to the Lgt family.</text>
</comment>
<dbReference type="HAMAP" id="MF_01147">
    <property type="entry name" value="Lgt"/>
    <property type="match status" value="1"/>
</dbReference>
<sequence length="255" mass="28757">MDRYAFEIFGIQIAWYGIIIASAMFIGALILMKVGKKYGYKEDDILDLVLVVLPSAIVFARLYYVAFEWSYYSQHLNQILAFREGGLAIHGGIIGGLLGGYVVCKVKKLNFGDLADMVAMPLILGQAIGRWGNFINQEAHGGPTDLPWGIMVNGVKVHPTFLYESLWNVLVFGILVFTFKKRKFYGEHFVKYLMLYSVGRFFVEGLRTDSLMMGPLRIAQVVSLVSVLLGAAFIYLARKKGWWKIKETTVESQND</sequence>
<protein>
    <recommendedName>
        <fullName evidence="7">Phosphatidylglycerol--prolipoprotein diacylglyceryl transferase</fullName>
        <ecNumber evidence="7">2.5.1.145</ecNumber>
    </recommendedName>
</protein>
<evidence type="ECO:0000256" key="1">
    <source>
        <dbReference type="ARBA" id="ARBA00007150"/>
    </source>
</evidence>
<feature type="binding site" evidence="7">
    <location>
        <position position="130"/>
    </location>
    <ligand>
        <name>a 1,2-diacyl-sn-glycero-3-phospho-(1'-sn-glycerol)</name>
        <dbReference type="ChEBI" id="CHEBI:64716"/>
    </ligand>
</feature>
<feature type="transmembrane region" description="Helical" evidence="7">
    <location>
        <begin position="44"/>
        <end position="67"/>
    </location>
</feature>
<evidence type="ECO:0000256" key="5">
    <source>
        <dbReference type="ARBA" id="ARBA00022989"/>
    </source>
</evidence>
<name>A0ABT6N8I4_9FIRM</name>
<dbReference type="EMBL" id="JARYZI010000001">
    <property type="protein sequence ID" value="MDH8676725.1"/>
    <property type="molecule type" value="Genomic_DNA"/>
</dbReference>
<evidence type="ECO:0000313" key="8">
    <source>
        <dbReference type="EMBL" id="MDH8676725.1"/>
    </source>
</evidence>
<comment type="function">
    <text evidence="7">Catalyzes the transfer of the diacylglyceryl group from phosphatidylglycerol to the sulfhydryl group of the N-terminal cysteine of a prolipoprotein, the first step in the formation of mature lipoproteins.</text>
</comment>
<dbReference type="PANTHER" id="PTHR30589:SF0">
    <property type="entry name" value="PHOSPHATIDYLGLYCEROL--PROLIPOPROTEIN DIACYLGLYCERYL TRANSFERASE"/>
    <property type="match status" value="1"/>
</dbReference>
<keyword evidence="5 7" id="KW-1133">Transmembrane helix</keyword>
<feature type="transmembrane region" description="Helical" evidence="7">
    <location>
        <begin position="161"/>
        <end position="177"/>
    </location>
</feature>
<keyword evidence="2 7" id="KW-1003">Cell membrane</keyword>
<dbReference type="InterPro" id="IPR001640">
    <property type="entry name" value="Lgt"/>
</dbReference>
<dbReference type="RefSeq" id="WP_281092522.1">
    <property type="nucleotide sequence ID" value="NZ_JARYZI010000001.1"/>
</dbReference>
<evidence type="ECO:0000313" key="9">
    <source>
        <dbReference type="Proteomes" id="UP001158045"/>
    </source>
</evidence>
<gene>
    <name evidence="7 8" type="primary">lgt</name>
    <name evidence="8" type="ORF">QE109_01130</name>
</gene>
<dbReference type="Pfam" id="PF01790">
    <property type="entry name" value="LGT"/>
    <property type="match status" value="1"/>
</dbReference>
<dbReference type="PANTHER" id="PTHR30589">
    <property type="entry name" value="PROLIPOPROTEIN DIACYLGLYCERYL TRANSFERASE"/>
    <property type="match status" value="1"/>
</dbReference>
<evidence type="ECO:0000256" key="6">
    <source>
        <dbReference type="ARBA" id="ARBA00023136"/>
    </source>
</evidence>
<keyword evidence="3 7" id="KW-0808">Transferase</keyword>
<organism evidence="8 9">
    <name type="scientific">Fusibacter bizertensis</name>
    <dbReference type="NCBI Taxonomy" id="1488331"/>
    <lineage>
        <taxon>Bacteria</taxon>
        <taxon>Bacillati</taxon>
        <taxon>Bacillota</taxon>
        <taxon>Clostridia</taxon>
        <taxon>Eubacteriales</taxon>
        <taxon>Eubacteriales Family XII. Incertae Sedis</taxon>
        <taxon>Fusibacter</taxon>
    </lineage>
</organism>
<comment type="subcellular location">
    <subcellularLocation>
        <location evidence="7">Cell membrane</location>
        <topology evidence="7">Multi-pass membrane protein</topology>
    </subcellularLocation>
</comment>
<accession>A0ABT6N8I4</accession>
<evidence type="ECO:0000256" key="3">
    <source>
        <dbReference type="ARBA" id="ARBA00022679"/>
    </source>
</evidence>
<dbReference type="GO" id="GO:0008961">
    <property type="term" value="F:phosphatidylglycerol-prolipoprotein diacylglyceryl transferase activity"/>
    <property type="evidence" value="ECO:0007669"/>
    <property type="project" value="UniProtKB-EC"/>
</dbReference>
<dbReference type="NCBIfam" id="TIGR00544">
    <property type="entry name" value="lgt"/>
    <property type="match status" value="1"/>
</dbReference>
<feature type="transmembrane region" description="Helical" evidence="7">
    <location>
        <begin position="13"/>
        <end position="32"/>
    </location>
</feature>
<comment type="caution">
    <text evidence="8">The sequence shown here is derived from an EMBL/GenBank/DDBJ whole genome shotgun (WGS) entry which is preliminary data.</text>
</comment>
<evidence type="ECO:0000256" key="4">
    <source>
        <dbReference type="ARBA" id="ARBA00022692"/>
    </source>
</evidence>
<comment type="catalytic activity">
    <reaction evidence="7">
        <text>L-cysteinyl-[prolipoprotein] + a 1,2-diacyl-sn-glycero-3-phospho-(1'-sn-glycerol) = an S-1,2-diacyl-sn-glyceryl-L-cysteinyl-[prolipoprotein] + sn-glycerol 1-phosphate + H(+)</text>
        <dbReference type="Rhea" id="RHEA:56712"/>
        <dbReference type="Rhea" id="RHEA-COMP:14679"/>
        <dbReference type="Rhea" id="RHEA-COMP:14680"/>
        <dbReference type="ChEBI" id="CHEBI:15378"/>
        <dbReference type="ChEBI" id="CHEBI:29950"/>
        <dbReference type="ChEBI" id="CHEBI:57685"/>
        <dbReference type="ChEBI" id="CHEBI:64716"/>
        <dbReference type="ChEBI" id="CHEBI:140658"/>
        <dbReference type="EC" id="2.5.1.145"/>
    </reaction>
</comment>
<proteinExistence type="inferred from homology"/>
<feature type="transmembrane region" description="Helical" evidence="7">
    <location>
        <begin position="87"/>
        <end position="104"/>
    </location>
</feature>
<evidence type="ECO:0000256" key="2">
    <source>
        <dbReference type="ARBA" id="ARBA00022475"/>
    </source>
</evidence>
<dbReference type="PROSITE" id="PS01311">
    <property type="entry name" value="LGT"/>
    <property type="match status" value="1"/>
</dbReference>
<reference evidence="8 9" key="1">
    <citation type="submission" date="2023-04" db="EMBL/GenBank/DDBJ databases">
        <title>Fusibacter bizertensis strain WBS, isolated from littoral bottom sediments of the Arctic seas - biochemical and genomic analysis.</title>
        <authorList>
            <person name="Brioukhanov A.L."/>
        </authorList>
    </citation>
    <scope>NUCLEOTIDE SEQUENCE [LARGE SCALE GENOMIC DNA]</scope>
    <source>
        <strain evidence="8 9">WBS</strain>
    </source>
</reference>
<dbReference type="EC" id="2.5.1.145" evidence="7"/>
<keyword evidence="4 7" id="KW-0812">Transmembrane</keyword>
<keyword evidence="6 7" id="KW-0472">Membrane</keyword>